<keyword evidence="2" id="KW-1277">Toxin-antitoxin system</keyword>
<dbReference type="SUPFAM" id="SSF54786">
    <property type="entry name" value="YcfA/nrd intein domain"/>
    <property type="match status" value="1"/>
</dbReference>
<dbReference type="Gene3D" id="3.30.920.30">
    <property type="entry name" value="Hypothetical protein"/>
    <property type="match status" value="1"/>
</dbReference>
<accession>A0ABW4JBA9</accession>
<evidence type="ECO:0000256" key="4">
    <source>
        <dbReference type="ARBA" id="ARBA00022759"/>
    </source>
</evidence>
<keyword evidence="3" id="KW-0540">Nuclease</keyword>
<evidence type="ECO:0000256" key="7">
    <source>
        <dbReference type="ARBA" id="ARBA00023016"/>
    </source>
</evidence>
<dbReference type="RefSeq" id="WP_125712923.1">
    <property type="nucleotide sequence ID" value="NZ_JBHTOP010000026.1"/>
</dbReference>
<protein>
    <submittedName>
        <fullName evidence="8">Type II toxin-antitoxin system HicA family toxin</fullName>
    </submittedName>
</protein>
<keyword evidence="7" id="KW-0346">Stress response</keyword>
<dbReference type="EMBL" id="JBHTOP010000026">
    <property type="protein sequence ID" value="MFD1672893.1"/>
    <property type="molecule type" value="Genomic_DNA"/>
</dbReference>
<comment type="similarity">
    <text evidence="1">Belongs to the HicA mRNA interferase family.</text>
</comment>
<evidence type="ECO:0000256" key="3">
    <source>
        <dbReference type="ARBA" id="ARBA00022722"/>
    </source>
</evidence>
<keyword evidence="6" id="KW-0694">RNA-binding</keyword>
<sequence>MTEHTAKEVLKLLKSRGFQEKAIRSDHHQFQNDSGFKIPVAYSHLKDTIPIGTYKRIIKELDKSGQ</sequence>
<comment type="caution">
    <text evidence="8">The sequence shown here is derived from an EMBL/GenBank/DDBJ whole genome shotgun (WGS) entry which is preliminary data.</text>
</comment>
<evidence type="ECO:0000256" key="2">
    <source>
        <dbReference type="ARBA" id="ARBA00022649"/>
    </source>
</evidence>
<evidence type="ECO:0000256" key="1">
    <source>
        <dbReference type="ARBA" id="ARBA00006620"/>
    </source>
</evidence>
<keyword evidence="5" id="KW-0378">Hydrolase</keyword>
<name>A0ABW4JBA9_9LACO</name>
<proteinExistence type="inferred from homology"/>
<dbReference type="Pfam" id="PF07927">
    <property type="entry name" value="HicA_toxin"/>
    <property type="match status" value="1"/>
</dbReference>
<dbReference type="InterPro" id="IPR038570">
    <property type="entry name" value="HicA_sf"/>
</dbReference>
<evidence type="ECO:0000313" key="9">
    <source>
        <dbReference type="Proteomes" id="UP001597267"/>
    </source>
</evidence>
<organism evidence="8 9">
    <name type="scientific">Agrilactobacillus yilanensis</name>
    <dbReference type="NCBI Taxonomy" id="2485997"/>
    <lineage>
        <taxon>Bacteria</taxon>
        <taxon>Bacillati</taxon>
        <taxon>Bacillota</taxon>
        <taxon>Bacilli</taxon>
        <taxon>Lactobacillales</taxon>
        <taxon>Lactobacillaceae</taxon>
        <taxon>Agrilactobacillus</taxon>
    </lineage>
</organism>
<evidence type="ECO:0000256" key="6">
    <source>
        <dbReference type="ARBA" id="ARBA00022884"/>
    </source>
</evidence>
<dbReference type="InterPro" id="IPR012933">
    <property type="entry name" value="HicA_mRNA_interferase"/>
</dbReference>
<keyword evidence="4" id="KW-0255">Endonuclease</keyword>
<gene>
    <name evidence="8" type="ORF">ACFQ5M_12355</name>
</gene>
<evidence type="ECO:0000313" key="8">
    <source>
        <dbReference type="EMBL" id="MFD1672893.1"/>
    </source>
</evidence>
<dbReference type="Proteomes" id="UP001597267">
    <property type="component" value="Unassembled WGS sequence"/>
</dbReference>
<evidence type="ECO:0000256" key="5">
    <source>
        <dbReference type="ARBA" id="ARBA00022801"/>
    </source>
</evidence>
<reference evidence="9" key="1">
    <citation type="journal article" date="2019" name="Int. J. Syst. Evol. Microbiol.">
        <title>The Global Catalogue of Microorganisms (GCM) 10K type strain sequencing project: providing services to taxonomists for standard genome sequencing and annotation.</title>
        <authorList>
            <consortium name="The Broad Institute Genomics Platform"/>
            <consortium name="The Broad Institute Genome Sequencing Center for Infectious Disease"/>
            <person name="Wu L."/>
            <person name="Ma J."/>
        </authorList>
    </citation>
    <scope>NUCLEOTIDE SEQUENCE [LARGE SCALE GENOMIC DNA]</scope>
    <source>
        <strain evidence="9">CCM 8896</strain>
    </source>
</reference>
<keyword evidence="9" id="KW-1185">Reference proteome</keyword>